<dbReference type="InterPro" id="IPR045055">
    <property type="entry name" value="DNA2/NAM7-like"/>
</dbReference>
<feature type="region of interest" description="Disordered" evidence="5">
    <location>
        <begin position="31"/>
        <end position="52"/>
    </location>
</feature>
<dbReference type="InterPro" id="IPR027417">
    <property type="entry name" value="P-loop_NTPase"/>
</dbReference>
<keyword evidence="4" id="KW-0862">Zinc</keyword>
<keyword evidence="2" id="KW-0677">Repeat</keyword>
<evidence type="ECO:0000259" key="6">
    <source>
        <dbReference type="SMART" id="SM00438"/>
    </source>
</evidence>
<dbReference type="InterPro" id="IPR041679">
    <property type="entry name" value="DNA2/NAM7-like_C"/>
</dbReference>
<evidence type="ECO:0000256" key="5">
    <source>
        <dbReference type="SAM" id="MobiDB-lite"/>
    </source>
</evidence>
<gene>
    <name evidence="7" type="ORF">LTR24_001702</name>
</gene>
<dbReference type="InterPro" id="IPR047187">
    <property type="entry name" value="SF1_C_Upf1"/>
</dbReference>
<dbReference type="Proteomes" id="UP001345013">
    <property type="component" value="Unassembled WGS sequence"/>
</dbReference>
<feature type="domain" description="NF-X1-type" evidence="6">
    <location>
        <begin position="758"/>
        <end position="776"/>
    </location>
</feature>
<keyword evidence="8" id="KW-1185">Reference proteome</keyword>
<organism evidence="7 8">
    <name type="scientific">Lithohypha guttulata</name>
    <dbReference type="NCBI Taxonomy" id="1690604"/>
    <lineage>
        <taxon>Eukaryota</taxon>
        <taxon>Fungi</taxon>
        <taxon>Dikarya</taxon>
        <taxon>Ascomycota</taxon>
        <taxon>Pezizomycotina</taxon>
        <taxon>Eurotiomycetes</taxon>
        <taxon>Chaetothyriomycetidae</taxon>
        <taxon>Chaetothyriales</taxon>
        <taxon>Trichomeriaceae</taxon>
        <taxon>Lithohypha</taxon>
    </lineage>
</organism>
<comment type="caution">
    <text evidence="7">The sequence shown here is derived from an EMBL/GenBank/DDBJ whole genome shotgun (WGS) entry which is preliminary data.</text>
</comment>
<evidence type="ECO:0000256" key="3">
    <source>
        <dbReference type="ARBA" id="ARBA00022771"/>
    </source>
</evidence>
<keyword evidence="3" id="KW-0863">Zinc-finger</keyword>
<reference evidence="7 8" key="1">
    <citation type="submission" date="2023-08" db="EMBL/GenBank/DDBJ databases">
        <title>Black Yeasts Isolated from many extreme environments.</title>
        <authorList>
            <person name="Coleine C."/>
            <person name="Stajich J.E."/>
            <person name="Selbmann L."/>
        </authorList>
    </citation>
    <scope>NUCLEOTIDE SEQUENCE [LARGE SCALE GENOMIC DNA]</scope>
    <source>
        <strain evidence="7 8">CCFEE 5885</strain>
    </source>
</reference>
<protein>
    <recommendedName>
        <fullName evidence="6">NF-X1-type domain-containing protein</fullName>
    </recommendedName>
</protein>
<sequence>MIGTHPHNLRPIVAARKGIIVPSHPNVLREEPRPKVCSFDDDGPGEKSAFGPRHDNDHVYIPDISILPTIDECLSTIRLPWMPKRNVLANHFMEHGYSRHIDTHFRLLRHDSVEKIRDINYRAAQEAFLRHASVSEAYLESYAGHRFFLYPNVRVEAVVPDEYDGLNLQLSYDCPKSLRGRQMYKSTRLEKGMMCSVLQLDHDTNELCIYYFNIQHRLSTHALGSRSGHGSRAAVELSLLPHISDQDQWDIMSIVTGIRPNTTMALIEYPRLLYAGFGNALHCLRQMSDFAYSFGQYISPRQEDYKQNHEQKLQVQPPSYSRRPDYTFDLQPLTGRPESQFSLHDLAGPRLKESLQHLAEYTSLDRGQAIALLSSLNREIAFTQGPPGCGKTFLSVALARVLLASRPADRKLPILLVCHTNHALDAFMTGLRDAGVDKLMRVGGASKEEWTRAINLRGLARDEKYTRGERGDRRTVDVEKDSNFAHLEAWCKGLSGEVLTGFPCWQHVSPIMEGEYPHIYSQLFTAASEPQIQAFTYDYWAKGGDLSTIESLQNELLKRLHANIDGKDDSGRALAKAQALLTDIADFTKTQTSAAGKNDVWRLPLEQRRELLVEWQSKIDNFQGEEAKVIILTTVRSGHELGFLKIPNRINVMCSRAKHGFYVIGNAKALEAHHVWRSIVDIFVTKHAISDSIRLQCDRHPEHYTFASSAEDFTNFGPCKISCDQELDCGHLCTEPCHDPSLHKIIPCKNPCSRRLQCGHKCYKLCGDVMPCDHFEGYLTLSCGRHAVGHTCGEKAKSLQCDAICGEALPCGHTCFGKCAVCDITQQHAFCQAVCAKNMKCGHQCMAICHDTTDCPPCKQICPPSCSHAATMRQCDEAPVPCLELILAHGPYGWVQKTACCLTLSQPLTTQPQLLPPARIDAVVQPALRLFDKKLDSLVRKVQYRGQVLENTSSMFLYHQVVLNKALAASKNIERILGRGDEILEIQKQALALRRVLTQFELGIRAVETAYSREMPTVPDSIWAKFDAVSLGATLARARDAKMTAFFLLQNQDQSQQMSRAACELALFAKALLDPLLEDVDAAKVRPVIADTFVKCRDLLSDVELMLTN</sequence>
<dbReference type="PANTHER" id="PTHR10887:SF341">
    <property type="entry name" value="NFX1-TYPE ZINC FINGER-CONTAINING PROTEIN 1"/>
    <property type="match status" value="1"/>
</dbReference>
<dbReference type="SMART" id="SM00438">
    <property type="entry name" value="ZnF_NFX"/>
    <property type="match status" value="3"/>
</dbReference>
<name>A0ABR0KJT3_9EURO</name>
<accession>A0ABR0KJT3</accession>
<evidence type="ECO:0000256" key="1">
    <source>
        <dbReference type="ARBA" id="ARBA00022723"/>
    </source>
</evidence>
<proteinExistence type="predicted"/>
<dbReference type="Gene3D" id="3.40.50.300">
    <property type="entry name" value="P-loop containing nucleotide triphosphate hydrolases"/>
    <property type="match status" value="2"/>
</dbReference>
<evidence type="ECO:0000313" key="7">
    <source>
        <dbReference type="EMBL" id="KAK5098597.1"/>
    </source>
</evidence>
<evidence type="ECO:0000256" key="4">
    <source>
        <dbReference type="ARBA" id="ARBA00022833"/>
    </source>
</evidence>
<dbReference type="CDD" id="cd06008">
    <property type="entry name" value="NF-X1-zinc-finger"/>
    <property type="match status" value="1"/>
</dbReference>
<evidence type="ECO:0000313" key="8">
    <source>
        <dbReference type="Proteomes" id="UP001345013"/>
    </source>
</evidence>
<feature type="domain" description="NF-X1-type" evidence="6">
    <location>
        <begin position="729"/>
        <end position="750"/>
    </location>
</feature>
<dbReference type="SUPFAM" id="SSF52540">
    <property type="entry name" value="P-loop containing nucleoside triphosphate hydrolases"/>
    <property type="match status" value="2"/>
</dbReference>
<evidence type="ECO:0000256" key="2">
    <source>
        <dbReference type="ARBA" id="ARBA00022737"/>
    </source>
</evidence>
<dbReference type="Pfam" id="PF13087">
    <property type="entry name" value="AAA_12"/>
    <property type="match status" value="1"/>
</dbReference>
<dbReference type="EMBL" id="JAVRRG010000013">
    <property type="protein sequence ID" value="KAK5098597.1"/>
    <property type="molecule type" value="Genomic_DNA"/>
</dbReference>
<dbReference type="InterPro" id="IPR000967">
    <property type="entry name" value="Znf_NFX1"/>
</dbReference>
<dbReference type="CDD" id="cd18808">
    <property type="entry name" value="SF1_C_Upf1"/>
    <property type="match status" value="1"/>
</dbReference>
<feature type="domain" description="NF-X1-type" evidence="6">
    <location>
        <begin position="841"/>
        <end position="860"/>
    </location>
</feature>
<dbReference type="PANTHER" id="PTHR10887">
    <property type="entry name" value="DNA2/NAM7 HELICASE FAMILY"/>
    <property type="match status" value="1"/>
</dbReference>
<keyword evidence="1" id="KW-0479">Metal-binding</keyword>